<protein>
    <submittedName>
        <fullName evidence="2">Protein phosphatase 2c domain-containing</fullName>
    </submittedName>
</protein>
<dbReference type="EMBL" id="MIGC01003557">
    <property type="protein sequence ID" value="PHJ19256.1"/>
    <property type="molecule type" value="Genomic_DNA"/>
</dbReference>
<feature type="region of interest" description="Disordered" evidence="1">
    <location>
        <begin position="387"/>
        <end position="412"/>
    </location>
</feature>
<dbReference type="OrthoDB" id="10264738at2759"/>
<comment type="caution">
    <text evidence="2">The sequence shown here is derived from an EMBL/GenBank/DDBJ whole genome shotgun (WGS) entry which is preliminary data.</text>
</comment>
<evidence type="ECO:0000313" key="2">
    <source>
        <dbReference type="EMBL" id="PHJ19256.1"/>
    </source>
</evidence>
<dbReference type="AlphaFoldDB" id="A0A2C6KSS7"/>
<dbReference type="GeneID" id="94430278"/>
<dbReference type="RefSeq" id="XP_067920958.1">
    <property type="nucleotide sequence ID" value="XM_068067067.1"/>
</dbReference>
<accession>A0A2C6KSS7</accession>
<evidence type="ECO:0000313" key="3">
    <source>
        <dbReference type="Proteomes" id="UP000221165"/>
    </source>
</evidence>
<feature type="compositionally biased region" description="Pro residues" evidence="1">
    <location>
        <begin position="387"/>
        <end position="408"/>
    </location>
</feature>
<dbReference type="VEuPathDB" id="ToxoDB:CSUI_006917"/>
<gene>
    <name evidence="2" type="ORF">CSUI_006917</name>
</gene>
<keyword evidence="3" id="KW-1185">Reference proteome</keyword>
<evidence type="ECO:0000256" key="1">
    <source>
        <dbReference type="SAM" id="MobiDB-lite"/>
    </source>
</evidence>
<sequence length="484" mass="53342">MFRSGYGNALAAMEGQGVHTDTPANVNVVGMGNMELLPGRETTGTQDSQVRQRSASTPIESLHRAFLDCLVARTLVRWHKFRQRAMVRAQELKDYLKQLEILSTEFAPHLSSQIVEDFIGTMRLQQILDWIVKHRALDVWGDCPQDATEFDMDSPPHYLTVSSVEDLEASAEEAFIQTGYEQHHRDGNELAKFCFINPMLDIERILTMLPGEVKEADTDLFCRTDSHSRKNCRHSTLFVRSMTVGHPGDARAVLVFSDGDTLEVTEGSHGPCCARSVNLSAFKNGEARGKFGWEAVGGPKTCEAKKAPLALVLGRGRFFDVWTDHEVAQACTQPLCWLREHQPNMALGDARLVVSRLLTKEATVRGGNREHIHGGVDLLDSLGFPDSSPPLPPCEPSTRALPPPPPPVASRQCYRQPVSQRNYPSFLPQGEVYERSGDGRGWGGAGCRRRGGMCGWGGLLAGSIRETLQSVFASYTLDPTGSGL</sequence>
<proteinExistence type="predicted"/>
<reference evidence="2 3" key="1">
    <citation type="journal article" date="2017" name="Int. J. Parasitol.">
        <title>The genome of the protozoan parasite Cystoisospora suis and a reverse vaccinology approach to identify vaccine candidates.</title>
        <authorList>
            <person name="Palmieri N."/>
            <person name="Shrestha A."/>
            <person name="Ruttkowski B."/>
            <person name="Beck T."/>
            <person name="Vogl C."/>
            <person name="Tomley F."/>
            <person name="Blake D.P."/>
            <person name="Joachim A."/>
        </authorList>
    </citation>
    <scope>NUCLEOTIDE SEQUENCE [LARGE SCALE GENOMIC DNA]</scope>
    <source>
        <strain evidence="2 3">Wien I</strain>
    </source>
</reference>
<name>A0A2C6KSS7_9APIC</name>
<dbReference type="Proteomes" id="UP000221165">
    <property type="component" value="Unassembled WGS sequence"/>
</dbReference>
<organism evidence="2 3">
    <name type="scientific">Cystoisospora suis</name>
    <dbReference type="NCBI Taxonomy" id="483139"/>
    <lineage>
        <taxon>Eukaryota</taxon>
        <taxon>Sar</taxon>
        <taxon>Alveolata</taxon>
        <taxon>Apicomplexa</taxon>
        <taxon>Conoidasida</taxon>
        <taxon>Coccidia</taxon>
        <taxon>Eucoccidiorida</taxon>
        <taxon>Eimeriorina</taxon>
        <taxon>Sarcocystidae</taxon>
        <taxon>Cystoisospora</taxon>
    </lineage>
</organism>